<dbReference type="EMBL" id="CABPST010000001">
    <property type="protein sequence ID" value="VVE86792.1"/>
    <property type="molecule type" value="Genomic_DNA"/>
</dbReference>
<protein>
    <submittedName>
        <fullName evidence="1">Fatty acid desaturase family protein</fullName>
    </submittedName>
</protein>
<name>A0A5E5BNT8_9BURK</name>
<organism evidence="1 2">
    <name type="scientific">Pandoraea bronchicola</name>
    <dbReference type="NCBI Taxonomy" id="2508287"/>
    <lineage>
        <taxon>Bacteria</taxon>
        <taxon>Pseudomonadati</taxon>
        <taxon>Pseudomonadota</taxon>
        <taxon>Betaproteobacteria</taxon>
        <taxon>Burkholderiales</taxon>
        <taxon>Burkholderiaceae</taxon>
        <taxon>Pandoraea</taxon>
    </lineage>
</organism>
<evidence type="ECO:0000313" key="2">
    <source>
        <dbReference type="Proteomes" id="UP000382040"/>
    </source>
</evidence>
<dbReference type="AlphaFoldDB" id="A0A5E5BNT8"/>
<dbReference type="Proteomes" id="UP000382040">
    <property type="component" value="Unassembled WGS sequence"/>
</dbReference>
<reference evidence="1 2" key="1">
    <citation type="submission" date="2019-08" db="EMBL/GenBank/DDBJ databases">
        <authorList>
            <person name="Peeters C."/>
        </authorList>
    </citation>
    <scope>NUCLEOTIDE SEQUENCE [LARGE SCALE GENOMIC DNA]</scope>
    <source>
        <strain evidence="1 2">LMG 20603</strain>
    </source>
</reference>
<evidence type="ECO:0000313" key="1">
    <source>
        <dbReference type="EMBL" id="VVE86792.1"/>
    </source>
</evidence>
<keyword evidence="2" id="KW-1185">Reference proteome</keyword>
<sequence length="64" mass="7370">MGGMMVRMYADLELSGDQKRRIKALCERNNYRGFVSIVSDYVWIIVISTIPCDRASLTIGRRRS</sequence>
<accession>A0A5E5BNT8</accession>
<gene>
    <name evidence="1" type="ORF">PBR20603_00714</name>
</gene>
<proteinExistence type="predicted"/>